<reference evidence="9 10" key="1">
    <citation type="submission" date="2017-10" db="EMBL/GenBank/DDBJ databases">
        <title>A novel species of cold-tolerant Malassezia isolated from bats.</title>
        <authorList>
            <person name="Lorch J.M."/>
            <person name="Palmer J.M."/>
            <person name="Vanderwolf K.J."/>
            <person name="Schmidt K.Z."/>
            <person name="Verant M.L."/>
            <person name="Weller T.J."/>
            <person name="Blehert D.S."/>
        </authorList>
    </citation>
    <scope>NUCLEOTIDE SEQUENCE [LARGE SCALE GENOMIC DNA]</scope>
    <source>
        <strain evidence="9 10">NWHC:44797-103</strain>
    </source>
</reference>
<dbReference type="GO" id="GO:0016020">
    <property type="term" value="C:membrane"/>
    <property type="evidence" value="ECO:0007669"/>
    <property type="project" value="UniProtKB-SubCell"/>
</dbReference>
<dbReference type="EMBL" id="KZ454997">
    <property type="protein sequence ID" value="PKI82280.1"/>
    <property type="molecule type" value="Genomic_DNA"/>
</dbReference>
<dbReference type="InterPro" id="IPR033118">
    <property type="entry name" value="EXPERA"/>
</dbReference>
<sequence length="160" mass="17881">MPAPETVQTVLSLAYVGMLVGVAAILTRRAGQHLLCRAQALYFWLVFDALIHVFLEAPFVWLSMDGRTVNTSHGFFASVWQEYSQADTRWGVADAGIVAVELLTAACTGPLAAYTARLVRRKDARYHFWLVLLCTAELYGDYMTFVPEWMSGSKVRGSFH</sequence>
<dbReference type="PROSITE" id="PS51751">
    <property type="entry name" value="EXPERA"/>
    <property type="match status" value="1"/>
</dbReference>
<keyword evidence="3 6" id="KW-0812">Transmembrane</keyword>
<evidence type="ECO:0000313" key="9">
    <source>
        <dbReference type="EMBL" id="PKI82280.1"/>
    </source>
</evidence>
<dbReference type="PANTHER" id="PTHR14207:SF1">
    <property type="entry name" value="EMOPAMIL-BINDING PROTEIN-LIKE"/>
    <property type="match status" value="1"/>
</dbReference>
<evidence type="ECO:0000256" key="6">
    <source>
        <dbReference type="PROSITE-ProRule" id="PRU01087"/>
    </source>
</evidence>
<organism evidence="9 10">
    <name type="scientific">Malassezia vespertilionis</name>
    <dbReference type="NCBI Taxonomy" id="2020962"/>
    <lineage>
        <taxon>Eukaryota</taxon>
        <taxon>Fungi</taxon>
        <taxon>Dikarya</taxon>
        <taxon>Basidiomycota</taxon>
        <taxon>Ustilaginomycotina</taxon>
        <taxon>Malasseziomycetes</taxon>
        <taxon>Malasseziales</taxon>
        <taxon>Malasseziaceae</taxon>
        <taxon>Malassezia</taxon>
    </lineage>
</organism>
<dbReference type="Pfam" id="PF05241">
    <property type="entry name" value="EBP"/>
    <property type="match status" value="1"/>
</dbReference>
<dbReference type="GO" id="GO:0016125">
    <property type="term" value="P:sterol metabolic process"/>
    <property type="evidence" value="ECO:0007669"/>
    <property type="project" value="InterPro"/>
</dbReference>
<dbReference type="AlphaFoldDB" id="A0A2N1J6U5"/>
<feature type="transmembrane region" description="Helical" evidence="7">
    <location>
        <begin position="40"/>
        <end position="62"/>
    </location>
</feature>
<feature type="transmembrane region" description="Helical" evidence="7">
    <location>
        <begin position="6"/>
        <end position="28"/>
    </location>
</feature>
<protein>
    <recommendedName>
        <fullName evidence="8">EXPERA domain-containing protein</fullName>
    </recommendedName>
</protein>
<feature type="transmembrane region" description="Helical" evidence="7">
    <location>
        <begin position="95"/>
        <end position="114"/>
    </location>
</feature>
<keyword evidence="4 6" id="KW-1133">Transmembrane helix</keyword>
<feature type="domain" description="EXPERA" evidence="8">
    <location>
        <begin position="37"/>
        <end position="160"/>
    </location>
</feature>
<name>A0A2N1J6U5_9BASI</name>
<dbReference type="PANTHER" id="PTHR14207">
    <property type="entry name" value="STEROL ISOMERASE"/>
    <property type="match status" value="1"/>
</dbReference>
<gene>
    <name evidence="9" type="ORF">MVES_003795</name>
</gene>
<evidence type="ECO:0000256" key="1">
    <source>
        <dbReference type="ARBA" id="ARBA00004141"/>
    </source>
</evidence>
<dbReference type="STRING" id="2020962.A0A2N1J6U5"/>
<dbReference type="OrthoDB" id="58557at2759"/>
<keyword evidence="5 6" id="KW-0472">Membrane</keyword>
<dbReference type="GO" id="GO:0047750">
    <property type="term" value="F:cholestenol delta-isomerase activity"/>
    <property type="evidence" value="ECO:0007669"/>
    <property type="project" value="InterPro"/>
</dbReference>
<proteinExistence type="inferred from homology"/>
<evidence type="ECO:0000256" key="7">
    <source>
        <dbReference type="SAM" id="Phobius"/>
    </source>
</evidence>
<comment type="subcellular location">
    <subcellularLocation>
        <location evidence="1">Membrane</location>
        <topology evidence="1">Multi-pass membrane protein</topology>
    </subcellularLocation>
</comment>
<dbReference type="InterPro" id="IPR007905">
    <property type="entry name" value="EBP"/>
</dbReference>
<evidence type="ECO:0000256" key="3">
    <source>
        <dbReference type="ARBA" id="ARBA00022692"/>
    </source>
</evidence>
<accession>A0A2N1J6U5</accession>
<dbReference type="Proteomes" id="UP000232875">
    <property type="component" value="Unassembled WGS sequence"/>
</dbReference>
<dbReference type="GO" id="GO:0005783">
    <property type="term" value="C:endoplasmic reticulum"/>
    <property type="evidence" value="ECO:0007669"/>
    <property type="project" value="TreeGrafter"/>
</dbReference>
<comment type="similarity">
    <text evidence="2">Belongs to the EBP family.</text>
</comment>
<evidence type="ECO:0000256" key="4">
    <source>
        <dbReference type="ARBA" id="ARBA00022989"/>
    </source>
</evidence>
<evidence type="ECO:0000256" key="5">
    <source>
        <dbReference type="ARBA" id="ARBA00023136"/>
    </source>
</evidence>
<evidence type="ECO:0000313" key="10">
    <source>
        <dbReference type="Proteomes" id="UP000232875"/>
    </source>
</evidence>
<evidence type="ECO:0000256" key="2">
    <source>
        <dbReference type="ARBA" id="ARBA00008337"/>
    </source>
</evidence>
<evidence type="ECO:0000259" key="8">
    <source>
        <dbReference type="PROSITE" id="PS51751"/>
    </source>
</evidence>
<keyword evidence="10" id="KW-1185">Reference proteome</keyword>
<feature type="transmembrane region" description="Helical" evidence="7">
    <location>
        <begin position="126"/>
        <end position="145"/>
    </location>
</feature>